<proteinExistence type="predicted"/>
<evidence type="ECO:0000259" key="10">
    <source>
        <dbReference type="PROSITE" id="PS51060"/>
    </source>
</evidence>
<keyword evidence="13" id="KW-1185">Reference proteome</keyword>
<dbReference type="InterPro" id="IPR036930">
    <property type="entry name" value="WGR_dom_sf"/>
</dbReference>
<evidence type="ECO:0000259" key="11">
    <source>
        <dbReference type="PROSITE" id="PS51977"/>
    </source>
</evidence>
<dbReference type="GO" id="GO:0016779">
    <property type="term" value="F:nucleotidyltransferase activity"/>
    <property type="evidence" value="ECO:0007669"/>
    <property type="project" value="UniProtKB-KW"/>
</dbReference>
<dbReference type="GO" id="GO:0070212">
    <property type="term" value="P:protein poly-ADP-ribosylation"/>
    <property type="evidence" value="ECO:0007669"/>
    <property type="project" value="TreeGrafter"/>
</dbReference>
<dbReference type="InterPro" id="IPR008893">
    <property type="entry name" value="WGR_domain"/>
</dbReference>
<dbReference type="PROSITE" id="PS51059">
    <property type="entry name" value="PARP_CATALYTIC"/>
    <property type="match status" value="1"/>
</dbReference>
<evidence type="ECO:0000256" key="3">
    <source>
        <dbReference type="ARBA" id="ARBA00022679"/>
    </source>
</evidence>
<dbReference type="GO" id="GO:0005730">
    <property type="term" value="C:nucleolus"/>
    <property type="evidence" value="ECO:0007669"/>
    <property type="project" value="TreeGrafter"/>
</dbReference>
<dbReference type="InterPro" id="IPR050800">
    <property type="entry name" value="ARTD/PARP"/>
</dbReference>
<feature type="compositionally biased region" description="Basic and acidic residues" evidence="8">
    <location>
        <begin position="157"/>
        <end position="167"/>
    </location>
</feature>
<evidence type="ECO:0000256" key="6">
    <source>
        <dbReference type="ARBA" id="ARBA00023242"/>
    </source>
</evidence>
<dbReference type="InterPro" id="IPR012317">
    <property type="entry name" value="Poly(ADP-ribose)pol_cat_dom"/>
</dbReference>
<dbReference type="InterPro" id="IPR004102">
    <property type="entry name" value="Poly(ADP-ribose)pol_reg_dom"/>
</dbReference>
<evidence type="ECO:0000259" key="9">
    <source>
        <dbReference type="PROSITE" id="PS51059"/>
    </source>
</evidence>
<dbReference type="PANTHER" id="PTHR10459">
    <property type="entry name" value="DNA LIGASE"/>
    <property type="match status" value="1"/>
</dbReference>
<dbReference type="PROSITE" id="PS51060">
    <property type="entry name" value="PARP_ALPHA_HD"/>
    <property type="match status" value="1"/>
</dbReference>
<protein>
    <recommendedName>
        <fullName evidence="7">Poly [ADP-ribose] polymerase</fullName>
        <shortName evidence="7">PARP</shortName>
        <ecNumber evidence="7">2.4.2.-</ecNumber>
    </recommendedName>
</protein>
<dbReference type="Pfam" id="PF02877">
    <property type="entry name" value="PARP_reg"/>
    <property type="match status" value="1"/>
</dbReference>
<dbReference type="Gene3D" id="1.20.142.10">
    <property type="entry name" value="Poly(ADP-ribose) polymerase, regulatory domain"/>
    <property type="match status" value="1"/>
</dbReference>
<sequence length="552" mass="62510">MSIVDDDSGRPYKVHLCKTDISQNNNKFYDMELLLEGSGAQSFSVKLINGRIGYRGVTNFKYFPNLEKAKSFFNTKFHEKTRLNWEVIFLASMGRGLLLRHQLLYFKDRDEEPVHGKYVVVELANNTKVKKEEPEPEPEPENAPKPEKKTRGGRKKKLEEVEVKKEEPDDDEDVDPRVKELMKCICDEDVHLGLLKQLKFNEDYGKPIDCLSLAQLDTGFQILSTIEAAIGGGRKATRSTTRNRAPIAPTSTTSIMHETNKYYSLIPHSFGFSVPPKIDTLVKIEAERELLDALKGSIEAAQNVKDLKNSKSKKDIYQRLYERLPCGLEPVSAEIGEKIGECLKMRGPTHFYKLSYIDAFELKHAENSEDVKPEVPKKRARRGAKTTSTSSEPTKRLLWHGTRVTNVFSILVNGLNIPEGDRYGLMFGNGVYFANVPTKSANYCCPEASGRVFMLLCEVDTTNPLVLYESEVDSDEKIIKAGKNSVYAAGKHTPKETIDIGGTQAFVSGMEEIPQETRLLYDEYVMFDKEKFKIKYVVEVKVQRLTAQEMMG</sequence>
<keyword evidence="3 7" id="KW-0808">Transferase</keyword>
<accession>A0A8R1HUV4</accession>
<dbReference type="EC" id="2.4.2.-" evidence="7"/>
<dbReference type="PROSITE" id="PS51977">
    <property type="entry name" value="WGR"/>
    <property type="match status" value="1"/>
</dbReference>
<dbReference type="GO" id="GO:1990404">
    <property type="term" value="F:NAD+-protein mono-ADP-ribosyltransferase activity"/>
    <property type="evidence" value="ECO:0007669"/>
    <property type="project" value="TreeGrafter"/>
</dbReference>
<dbReference type="GO" id="GO:0006302">
    <property type="term" value="P:double-strand break repair"/>
    <property type="evidence" value="ECO:0007669"/>
    <property type="project" value="TreeGrafter"/>
</dbReference>
<evidence type="ECO:0000256" key="5">
    <source>
        <dbReference type="ARBA" id="ARBA00023027"/>
    </source>
</evidence>
<comment type="subcellular location">
    <subcellularLocation>
        <location evidence="1">Nucleus</location>
    </subcellularLocation>
</comment>
<feature type="domain" description="PARP alpha-helical" evidence="10">
    <location>
        <begin position="171"/>
        <end position="305"/>
    </location>
</feature>
<dbReference type="Pfam" id="PF00644">
    <property type="entry name" value="PARP"/>
    <property type="match status" value="1"/>
</dbReference>
<dbReference type="EnsemblMetazoa" id="CJA12491c.1">
    <property type="protein sequence ID" value="CJA12491c.1"/>
    <property type="gene ID" value="WBGene00131695"/>
</dbReference>
<evidence type="ECO:0000256" key="2">
    <source>
        <dbReference type="ARBA" id="ARBA00022676"/>
    </source>
</evidence>
<evidence type="ECO:0000256" key="7">
    <source>
        <dbReference type="RuleBase" id="RU362114"/>
    </source>
</evidence>
<feature type="region of interest" description="Disordered" evidence="8">
    <location>
        <begin position="368"/>
        <end position="394"/>
    </location>
</feature>
<dbReference type="CDD" id="cd01437">
    <property type="entry name" value="parp_like"/>
    <property type="match status" value="1"/>
</dbReference>
<dbReference type="GO" id="GO:0003950">
    <property type="term" value="F:NAD+ poly-ADP-ribosyltransferase activity"/>
    <property type="evidence" value="ECO:0007669"/>
    <property type="project" value="UniProtKB-UniRule"/>
</dbReference>
<dbReference type="SUPFAM" id="SSF56399">
    <property type="entry name" value="ADP-ribosylation"/>
    <property type="match status" value="1"/>
</dbReference>
<dbReference type="SUPFAM" id="SSF142921">
    <property type="entry name" value="WGR domain-like"/>
    <property type="match status" value="1"/>
</dbReference>
<dbReference type="Proteomes" id="UP000005237">
    <property type="component" value="Unassembled WGS sequence"/>
</dbReference>
<reference evidence="13" key="1">
    <citation type="submission" date="2010-08" db="EMBL/GenBank/DDBJ databases">
        <authorList>
            <consortium name="Caenorhabditis japonica Sequencing Consortium"/>
            <person name="Wilson R.K."/>
        </authorList>
    </citation>
    <scope>NUCLEOTIDE SEQUENCE [LARGE SCALE GENOMIC DNA]</scope>
    <source>
        <strain evidence="13">DF5081</strain>
    </source>
</reference>
<evidence type="ECO:0000313" key="13">
    <source>
        <dbReference type="Proteomes" id="UP000005237"/>
    </source>
</evidence>
<name>A0A8R1HUV4_CAEJA</name>
<keyword evidence="5 7" id="KW-0520">NAD</keyword>
<evidence type="ECO:0000313" key="12">
    <source>
        <dbReference type="EnsemblMetazoa" id="CJA12491c.1"/>
    </source>
</evidence>
<dbReference type="InterPro" id="IPR036616">
    <property type="entry name" value="Poly(ADP-ribose)pol_reg_dom_sf"/>
</dbReference>
<organism evidence="12 13">
    <name type="scientific">Caenorhabditis japonica</name>
    <dbReference type="NCBI Taxonomy" id="281687"/>
    <lineage>
        <taxon>Eukaryota</taxon>
        <taxon>Metazoa</taxon>
        <taxon>Ecdysozoa</taxon>
        <taxon>Nematoda</taxon>
        <taxon>Chromadorea</taxon>
        <taxon>Rhabditida</taxon>
        <taxon>Rhabditina</taxon>
        <taxon>Rhabditomorpha</taxon>
        <taxon>Rhabditoidea</taxon>
        <taxon>Rhabditidae</taxon>
        <taxon>Peloderinae</taxon>
        <taxon>Caenorhabditis</taxon>
    </lineage>
</organism>
<evidence type="ECO:0000256" key="8">
    <source>
        <dbReference type="SAM" id="MobiDB-lite"/>
    </source>
</evidence>
<dbReference type="SUPFAM" id="SSF47587">
    <property type="entry name" value="Domain of poly(ADP-ribose) polymerase"/>
    <property type="match status" value="1"/>
</dbReference>
<dbReference type="AlphaFoldDB" id="A0A8R1HUV4"/>
<feature type="region of interest" description="Disordered" evidence="8">
    <location>
        <begin position="128"/>
        <end position="174"/>
    </location>
</feature>
<feature type="domain" description="PARP catalytic" evidence="9">
    <location>
        <begin position="311"/>
        <end position="549"/>
    </location>
</feature>
<keyword evidence="4" id="KW-0548">Nucleotidyltransferase</keyword>
<dbReference type="Gene3D" id="3.90.228.10">
    <property type="match status" value="1"/>
</dbReference>
<evidence type="ECO:0000256" key="4">
    <source>
        <dbReference type="ARBA" id="ARBA00022695"/>
    </source>
</evidence>
<evidence type="ECO:0000256" key="1">
    <source>
        <dbReference type="ARBA" id="ARBA00004123"/>
    </source>
</evidence>
<keyword evidence="2 7" id="KW-0328">Glycosyltransferase</keyword>
<keyword evidence="6" id="KW-0539">Nucleus</keyword>
<dbReference type="Pfam" id="PF05406">
    <property type="entry name" value="WGR"/>
    <property type="match status" value="1"/>
</dbReference>
<feature type="compositionally biased region" description="Basic and acidic residues" evidence="8">
    <location>
        <begin position="368"/>
        <end position="377"/>
    </location>
</feature>
<dbReference type="SMART" id="SM00773">
    <property type="entry name" value="WGR"/>
    <property type="match status" value="1"/>
</dbReference>
<feature type="domain" description="WGR" evidence="11">
    <location>
        <begin position="1"/>
        <end position="98"/>
    </location>
</feature>
<dbReference type="PANTHER" id="PTHR10459:SF113">
    <property type="entry name" value="POLY [ADP-RIBOSE] POLYMERASE 2"/>
    <property type="match status" value="1"/>
</dbReference>
<reference evidence="12" key="2">
    <citation type="submission" date="2022-06" db="UniProtKB">
        <authorList>
            <consortium name="EnsemblMetazoa"/>
        </authorList>
    </citation>
    <scope>IDENTIFICATION</scope>
    <source>
        <strain evidence="12">DF5081</strain>
    </source>
</reference>